<evidence type="ECO:0000256" key="2">
    <source>
        <dbReference type="ARBA" id="ARBA00004173"/>
    </source>
</evidence>
<keyword evidence="9" id="KW-1015">Disulfide bond</keyword>
<evidence type="ECO:0000256" key="8">
    <source>
        <dbReference type="ARBA" id="ARBA00023128"/>
    </source>
</evidence>
<reference evidence="11" key="1">
    <citation type="submission" date="2016-05" db="EMBL/GenBank/DDBJ databases">
        <title>Comparative genomics of biotechnologically important yeasts.</title>
        <authorList>
            <consortium name="DOE Joint Genome Institute"/>
            <person name="Riley R."/>
            <person name="Haridas S."/>
            <person name="Wolfe K.H."/>
            <person name="Lopes M.R."/>
            <person name="Hittinger C.T."/>
            <person name="Goker M."/>
            <person name="Salamov A."/>
            <person name="Wisecaver J."/>
            <person name="Long T.M."/>
            <person name="Aerts A.L."/>
            <person name="Barry K."/>
            <person name="Choi C."/>
            <person name="Clum A."/>
            <person name="Coughlan A.Y."/>
            <person name="Deshpande S."/>
            <person name="Douglass A.P."/>
            <person name="Hanson S.J."/>
            <person name="Klenk H.-P."/>
            <person name="Labutti K."/>
            <person name="Lapidus A."/>
            <person name="Lindquist E."/>
            <person name="Lipzen A."/>
            <person name="Meier-Kolthoff J.P."/>
            <person name="Ohm R.A."/>
            <person name="Otillar R.P."/>
            <person name="Pangilinan J."/>
            <person name="Peng Y."/>
            <person name="Rokas A."/>
            <person name="Rosa C.A."/>
            <person name="Scheuner C."/>
            <person name="Sibirny A.A."/>
            <person name="Slot J.C."/>
            <person name="Stielow J.B."/>
            <person name="Sun H."/>
            <person name="Kurtzman C.P."/>
            <person name="Blackwell M."/>
            <person name="Grigoriev I.V."/>
            <person name="Jeffries T.W."/>
        </authorList>
    </citation>
    <scope>NUCLEOTIDE SEQUENCE [LARGE SCALE GENOMIC DNA]</scope>
    <source>
        <strain evidence="11">NRRL Y-12698</strain>
    </source>
</reference>
<gene>
    <name evidence="10" type="ORF">BABINDRAFT_161604</name>
</gene>
<comment type="subcellular location">
    <subcellularLocation>
        <location evidence="2">Mitochondrion</location>
    </subcellularLocation>
</comment>
<keyword evidence="8" id="KW-0496">Mitochondrion</keyword>
<dbReference type="OrthoDB" id="276296at2759"/>
<sequence length="227" mass="25821">MNENVVFVVGRDGKRYPVDKRGHKWFTSEFNQGDEQFTKAKHNSSMGLEGISDGHNHSAPGMRRLRFDIVSKVFEPSPMPAHIPDVPEVGASSAPLKSAAYFIGARCKPYNDDYLLCKKEDGEFQCLKEGRRVTRCAISVIEDMNKHCYDYFKLHWECLENREHRLSGCRKAETLLNKCVFQNLGLEKKIPGVKEQIHLKTSPIQKFDAEYSPAVAAWEQAKKDGSI</sequence>
<dbReference type="RefSeq" id="XP_018985268.1">
    <property type="nucleotide sequence ID" value="XM_019128903.1"/>
</dbReference>
<evidence type="ECO:0000256" key="9">
    <source>
        <dbReference type="ARBA" id="ARBA00023157"/>
    </source>
</evidence>
<comment type="function">
    <text evidence="1">Accessory subunit of the mitochondrial membrane respiratory chain NADH dehydrogenase (Complex I), that is believed not to be involved in catalysis. Complex I functions in the transfer of electrons from NADH to the respiratory chain. The immediate electron acceptor for the enzyme is believed to be ubiquinone.</text>
</comment>
<accession>A0A1E3QQK9</accession>
<dbReference type="PANTHER" id="PTHR13344">
    <property type="entry name" value="NADH-UBIQUINONE OXIDOREDUCTASE"/>
    <property type="match status" value="1"/>
</dbReference>
<keyword evidence="6" id="KW-0677">Repeat</keyword>
<evidence type="ECO:0000313" key="10">
    <source>
        <dbReference type="EMBL" id="ODQ79940.1"/>
    </source>
</evidence>
<dbReference type="GeneID" id="30146756"/>
<keyword evidence="7" id="KW-0249">Electron transport</keyword>
<evidence type="ECO:0008006" key="12">
    <source>
        <dbReference type="Google" id="ProtNLM"/>
    </source>
</evidence>
<dbReference type="PROSITE" id="PS51808">
    <property type="entry name" value="CHCH"/>
    <property type="match status" value="1"/>
</dbReference>
<dbReference type="GO" id="GO:0006120">
    <property type="term" value="P:mitochondrial electron transport, NADH to ubiquinone"/>
    <property type="evidence" value="ECO:0007669"/>
    <property type="project" value="InterPro"/>
</dbReference>
<evidence type="ECO:0000256" key="1">
    <source>
        <dbReference type="ARBA" id="ARBA00003195"/>
    </source>
</evidence>
<dbReference type="EMBL" id="KV454431">
    <property type="protein sequence ID" value="ODQ79940.1"/>
    <property type="molecule type" value="Genomic_DNA"/>
</dbReference>
<evidence type="ECO:0000256" key="5">
    <source>
        <dbReference type="ARBA" id="ARBA00022660"/>
    </source>
</evidence>
<comment type="similarity">
    <text evidence="3">Belongs to the complex I NDUFA8 subunit family.</text>
</comment>
<protein>
    <recommendedName>
        <fullName evidence="12">NADH-ubiquinone oxidoreductase</fullName>
    </recommendedName>
</protein>
<evidence type="ECO:0000256" key="3">
    <source>
        <dbReference type="ARBA" id="ARBA00010705"/>
    </source>
</evidence>
<dbReference type="AlphaFoldDB" id="A0A1E3QQK9"/>
<name>A0A1E3QQK9_9ASCO</name>
<organism evidence="10 11">
    <name type="scientific">Babjeviella inositovora NRRL Y-12698</name>
    <dbReference type="NCBI Taxonomy" id="984486"/>
    <lineage>
        <taxon>Eukaryota</taxon>
        <taxon>Fungi</taxon>
        <taxon>Dikarya</taxon>
        <taxon>Ascomycota</taxon>
        <taxon>Saccharomycotina</taxon>
        <taxon>Pichiomycetes</taxon>
        <taxon>Serinales incertae sedis</taxon>
        <taxon>Babjeviella</taxon>
    </lineage>
</organism>
<dbReference type="STRING" id="984486.A0A1E3QQK9"/>
<evidence type="ECO:0000256" key="7">
    <source>
        <dbReference type="ARBA" id="ARBA00022982"/>
    </source>
</evidence>
<keyword evidence="11" id="KW-1185">Reference proteome</keyword>
<keyword evidence="4" id="KW-0813">Transport</keyword>
<dbReference type="PANTHER" id="PTHR13344:SF0">
    <property type="entry name" value="NADH DEHYDROGENASE [UBIQUINONE] 1 ALPHA SUBCOMPLEX SUBUNIT 8"/>
    <property type="match status" value="1"/>
</dbReference>
<keyword evidence="5" id="KW-0679">Respiratory chain</keyword>
<dbReference type="Proteomes" id="UP000094336">
    <property type="component" value="Unassembled WGS sequence"/>
</dbReference>
<dbReference type="InterPro" id="IPR016680">
    <property type="entry name" value="NDUFA8"/>
</dbReference>
<evidence type="ECO:0000313" key="11">
    <source>
        <dbReference type="Proteomes" id="UP000094336"/>
    </source>
</evidence>
<dbReference type="GO" id="GO:0005739">
    <property type="term" value="C:mitochondrion"/>
    <property type="evidence" value="ECO:0007669"/>
    <property type="project" value="UniProtKB-SubCell"/>
</dbReference>
<evidence type="ECO:0000256" key="4">
    <source>
        <dbReference type="ARBA" id="ARBA00022448"/>
    </source>
</evidence>
<evidence type="ECO:0000256" key="6">
    <source>
        <dbReference type="ARBA" id="ARBA00022737"/>
    </source>
</evidence>
<proteinExistence type="inferred from homology"/>